<name>A0A5B8LGQ1_9SPHN</name>
<keyword evidence="1" id="KW-0732">Signal</keyword>
<evidence type="ECO:0000313" key="4">
    <source>
        <dbReference type="Proteomes" id="UP000315673"/>
    </source>
</evidence>
<dbReference type="SUPFAM" id="SSF51011">
    <property type="entry name" value="Glycosyl hydrolase domain"/>
    <property type="match status" value="1"/>
</dbReference>
<protein>
    <submittedName>
        <fullName evidence="3">DUF3459 domain-containing protein</fullName>
    </submittedName>
</protein>
<dbReference type="PANTHER" id="PTHR10357">
    <property type="entry name" value="ALPHA-AMYLASE FAMILY MEMBER"/>
    <property type="match status" value="1"/>
</dbReference>
<dbReference type="KEGG" id="spai:FPZ24_05915"/>
<organism evidence="3 4">
    <name type="scientific">Sphingomonas panacisoli</name>
    <dbReference type="NCBI Taxonomy" id="1813879"/>
    <lineage>
        <taxon>Bacteria</taxon>
        <taxon>Pseudomonadati</taxon>
        <taxon>Pseudomonadota</taxon>
        <taxon>Alphaproteobacteria</taxon>
        <taxon>Sphingomonadales</taxon>
        <taxon>Sphingomonadaceae</taxon>
        <taxon>Sphingomonas</taxon>
    </lineage>
</organism>
<dbReference type="InterPro" id="IPR017853">
    <property type="entry name" value="GH"/>
</dbReference>
<evidence type="ECO:0000313" key="3">
    <source>
        <dbReference type="EMBL" id="QDZ07076.1"/>
    </source>
</evidence>
<keyword evidence="4" id="KW-1185">Reference proteome</keyword>
<dbReference type="RefSeq" id="WP_146570159.1">
    <property type="nucleotide sequence ID" value="NZ_CP042306.1"/>
</dbReference>
<sequence length="518" mass="57155">MIRALGLALAALLLASPASATPPEKVTAAAMRDEVIYHIFFRSFRDSNGDRIGDLNGLTGSLDDIKALGVTSLLLTPLQPSPFYHNYFATDFEGIDPAYGTMDEYFAFIRAAHARGLKVYLDEEFQYVAEGHPWLTSSRGKPGAKFGPYILYNRPQTNEEPEPFLGVPAWPGYDGRWAGISMVNLKLPAVRGYFARLLVRWIDPHGDGSLRDGVDGFRIDHMMDDLDNKHRLTNLFADFWAPIFAAVRARNPGARIIAEQADWGSGDAWLTKGDTDMVFAFPLRFALEKMDKSAIVNALAASGSAPDGKERILFLENHDMDRFMSVVGGDERKARIGAALTLLMRGTPSIYYGQELGMRGRIDPKVKSDGAHIGLREAYRWTADLDTAGSAIWYRSDATAWGNRFNRSGDGVSLAEERDRPDSLYTFYRRLLALRAVRVELRQGDQRMLCDDTTSAVCVLRTSGDRQVLILANTSAASVKPALTGLAAGWVDLLDDNRPVDPGAITLPPFGVRVLGSR</sequence>
<evidence type="ECO:0000256" key="1">
    <source>
        <dbReference type="SAM" id="SignalP"/>
    </source>
</evidence>
<dbReference type="Pfam" id="PF00128">
    <property type="entry name" value="Alpha-amylase"/>
    <property type="match status" value="1"/>
</dbReference>
<dbReference type="Gene3D" id="3.20.20.80">
    <property type="entry name" value="Glycosidases"/>
    <property type="match status" value="1"/>
</dbReference>
<dbReference type="InterPro" id="IPR045857">
    <property type="entry name" value="O16G_dom_2"/>
</dbReference>
<accession>A0A5B8LGQ1</accession>
<dbReference type="OrthoDB" id="9805159at2"/>
<feature type="chain" id="PRO_5022878727" evidence="1">
    <location>
        <begin position="21"/>
        <end position="518"/>
    </location>
</feature>
<dbReference type="EMBL" id="CP042306">
    <property type="protein sequence ID" value="QDZ07076.1"/>
    <property type="molecule type" value="Genomic_DNA"/>
</dbReference>
<dbReference type="AlphaFoldDB" id="A0A5B8LGQ1"/>
<dbReference type="SUPFAM" id="SSF51445">
    <property type="entry name" value="(Trans)glycosidases"/>
    <property type="match status" value="1"/>
</dbReference>
<gene>
    <name evidence="3" type="ORF">FPZ24_05915</name>
</gene>
<reference evidence="3 4" key="1">
    <citation type="submission" date="2019-07" db="EMBL/GenBank/DDBJ databases">
        <title>Full genome sequence of Sphingomonas sp. 4R-6-7(HKS19).</title>
        <authorList>
            <person name="Im W.-T."/>
        </authorList>
    </citation>
    <scope>NUCLEOTIDE SEQUENCE [LARGE SCALE GENOMIC DNA]</scope>
    <source>
        <strain evidence="3 4">HKS19</strain>
    </source>
</reference>
<feature type="signal peptide" evidence="1">
    <location>
        <begin position="1"/>
        <end position="20"/>
    </location>
</feature>
<dbReference type="InterPro" id="IPR006047">
    <property type="entry name" value="GH13_cat_dom"/>
</dbReference>
<dbReference type="SMART" id="SM00642">
    <property type="entry name" value="Aamy"/>
    <property type="match status" value="1"/>
</dbReference>
<evidence type="ECO:0000259" key="2">
    <source>
        <dbReference type="SMART" id="SM00642"/>
    </source>
</evidence>
<dbReference type="Proteomes" id="UP000315673">
    <property type="component" value="Chromosome"/>
</dbReference>
<feature type="domain" description="Glycosyl hydrolase family 13 catalytic" evidence="2">
    <location>
        <begin position="38"/>
        <end position="435"/>
    </location>
</feature>
<proteinExistence type="predicted"/>
<dbReference type="GO" id="GO:0005975">
    <property type="term" value="P:carbohydrate metabolic process"/>
    <property type="evidence" value="ECO:0007669"/>
    <property type="project" value="InterPro"/>
</dbReference>
<dbReference type="Gene3D" id="3.90.400.10">
    <property type="entry name" value="Oligo-1,6-glucosidase, Domain 2"/>
    <property type="match status" value="1"/>
</dbReference>